<feature type="transmembrane region" description="Helical" evidence="1">
    <location>
        <begin position="367"/>
        <end position="388"/>
    </location>
</feature>
<evidence type="ECO:0000313" key="3">
    <source>
        <dbReference type="Proteomes" id="UP001370348"/>
    </source>
</evidence>
<reference evidence="2 3" key="1">
    <citation type="submission" date="2021-12" db="EMBL/GenBank/DDBJ databases">
        <title>Discovery of the Pendulisporaceae a myxobacterial family with distinct sporulation behavior and unique specialized metabolism.</title>
        <authorList>
            <person name="Garcia R."/>
            <person name="Popoff A."/>
            <person name="Bader C.D."/>
            <person name="Loehr J."/>
            <person name="Walesch S."/>
            <person name="Walt C."/>
            <person name="Boldt J."/>
            <person name="Bunk B."/>
            <person name="Haeckl F.J.F.P.J."/>
            <person name="Gunesch A.P."/>
            <person name="Birkelbach J."/>
            <person name="Nuebel U."/>
            <person name="Pietschmann T."/>
            <person name="Bach T."/>
            <person name="Mueller R."/>
        </authorList>
    </citation>
    <scope>NUCLEOTIDE SEQUENCE [LARGE SCALE GENOMIC DNA]</scope>
    <source>
        <strain evidence="2 3">MSr11954</strain>
    </source>
</reference>
<dbReference type="Pfam" id="PF13795">
    <property type="entry name" value="HupE_UreJ_2"/>
    <property type="match status" value="1"/>
</dbReference>
<dbReference type="RefSeq" id="WP_394823148.1">
    <property type="nucleotide sequence ID" value="NZ_CP089984.1"/>
</dbReference>
<name>A0ABZ2LRJ1_9BACT</name>
<keyword evidence="3" id="KW-1185">Reference proteome</keyword>
<keyword evidence="1" id="KW-1133">Transmembrane helix</keyword>
<feature type="transmembrane region" description="Helical" evidence="1">
    <location>
        <begin position="335"/>
        <end position="355"/>
    </location>
</feature>
<accession>A0ABZ2LRJ1</accession>
<evidence type="ECO:0000256" key="1">
    <source>
        <dbReference type="SAM" id="Phobius"/>
    </source>
</evidence>
<feature type="transmembrane region" description="Helical" evidence="1">
    <location>
        <begin position="221"/>
        <end position="238"/>
    </location>
</feature>
<feature type="transmembrane region" description="Helical" evidence="1">
    <location>
        <begin position="304"/>
        <end position="323"/>
    </location>
</feature>
<evidence type="ECO:0000313" key="2">
    <source>
        <dbReference type="EMBL" id="WXB13536.1"/>
    </source>
</evidence>
<keyword evidence="1" id="KW-0812">Transmembrane</keyword>
<sequence length="390" mass="41040">MVPRVGARLRPSIAARVLARLAAFGLVLSVLLVAAPAPAHIVGLSQSDFTVAADGTAAAMVVFSKPDALRLGRIDRDGDGLVSPSELAASEAVFREEMERGVILRVDHATCTAKLEGGGDVAEEGFGLAMSFTCPAPSPLVAPRALEIELPILSRPLWSGHRHVLRVTAGATSVQRILTATNRSASMTLPQVHANANAAPSAGSSSLGPALRDALRLGVEHILTGWDHLLFLAAVILGTRGWKSLVAAVSAFTVAHSITLAIAALGVFCPSPRWIEPIIAASIAFVAFENAFRAQPAHRWRITFLFGLVHGFGFAGALQDLALDRARLVPTLLGFNLGVEAGQLGVVLLALPIVARLRRHPTFEARWIRGVSLAMGIVGTVLCAIRIAPE</sequence>
<dbReference type="Proteomes" id="UP001370348">
    <property type="component" value="Chromosome"/>
</dbReference>
<feature type="transmembrane region" description="Helical" evidence="1">
    <location>
        <begin position="274"/>
        <end position="292"/>
    </location>
</feature>
<dbReference type="InterPro" id="IPR032809">
    <property type="entry name" value="Put_HupE_UreJ"/>
</dbReference>
<protein>
    <submittedName>
        <fullName evidence="2">HupE/UreJ family protein</fullName>
    </submittedName>
</protein>
<organism evidence="2 3">
    <name type="scientific">Pendulispora albinea</name>
    <dbReference type="NCBI Taxonomy" id="2741071"/>
    <lineage>
        <taxon>Bacteria</taxon>
        <taxon>Pseudomonadati</taxon>
        <taxon>Myxococcota</taxon>
        <taxon>Myxococcia</taxon>
        <taxon>Myxococcales</taxon>
        <taxon>Sorangiineae</taxon>
        <taxon>Pendulisporaceae</taxon>
        <taxon>Pendulispora</taxon>
    </lineage>
</organism>
<dbReference type="PROSITE" id="PS00018">
    <property type="entry name" value="EF_HAND_1"/>
    <property type="match status" value="1"/>
</dbReference>
<proteinExistence type="predicted"/>
<dbReference type="InterPro" id="IPR018247">
    <property type="entry name" value="EF_Hand_1_Ca_BS"/>
</dbReference>
<feature type="transmembrane region" description="Helical" evidence="1">
    <location>
        <begin position="245"/>
        <end position="268"/>
    </location>
</feature>
<keyword evidence="1" id="KW-0472">Membrane</keyword>
<dbReference type="EMBL" id="CP089984">
    <property type="protein sequence ID" value="WXB13536.1"/>
    <property type="molecule type" value="Genomic_DNA"/>
</dbReference>
<gene>
    <name evidence="2" type="ORF">LZC94_37545</name>
</gene>